<accession>A0A849ID81</accession>
<name>A0A849ID81_9HYPH</name>
<feature type="domain" description="YgjP-like metallopeptidase" evidence="1">
    <location>
        <begin position="37"/>
        <end position="240"/>
    </location>
</feature>
<dbReference type="RefSeq" id="WP_171219433.1">
    <property type="nucleotide sequence ID" value="NZ_JABEPP010000004.1"/>
</dbReference>
<dbReference type="PANTHER" id="PTHR30399">
    <property type="entry name" value="UNCHARACTERIZED PROTEIN YGJP"/>
    <property type="match status" value="1"/>
</dbReference>
<comment type="caution">
    <text evidence="2">The sequence shown here is derived from an EMBL/GenBank/DDBJ whole genome shotgun (WGS) entry which is preliminary data.</text>
</comment>
<reference evidence="2 3" key="1">
    <citation type="submission" date="2020-04" db="EMBL/GenBank/DDBJ databases">
        <title>Enterovirga sp. isolate from soil.</title>
        <authorList>
            <person name="Chea S."/>
            <person name="Kim D.-U."/>
        </authorList>
    </citation>
    <scope>NUCLEOTIDE SEQUENCE [LARGE SCALE GENOMIC DNA]</scope>
    <source>
        <strain evidence="2 3">DB1703</strain>
    </source>
</reference>
<evidence type="ECO:0000259" key="1">
    <source>
        <dbReference type="Pfam" id="PF01863"/>
    </source>
</evidence>
<dbReference type="Pfam" id="PF01863">
    <property type="entry name" value="YgjP-like"/>
    <property type="match status" value="1"/>
</dbReference>
<dbReference type="Gene3D" id="3.30.2010.10">
    <property type="entry name" value="Metalloproteases ('zincins'), catalytic domain"/>
    <property type="match status" value="1"/>
</dbReference>
<dbReference type="Proteomes" id="UP000564885">
    <property type="component" value="Unassembled WGS sequence"/>
</dbReference>
<organism evidence="2 3">
    <name type="scientific">Enterovirga aerilata</name>
    <dbReference type="NCBI Taxonomy" id="2730920"/>
    <lineage>
        <taxon>Bacteria</taxon>
        <taxon>Pseudomonadati</taxon>
        <taxon>Pseudomonadota</taxon>
        <taxon>Alphaproteobacteria</taxon>
        <taxon>Hyphomicrobiales</taxon>
        <taxon>Methylobacteriaceae</taxon>
        <taxon>Enterovirga</taxon>
    </lineage>
</organism>
<evidence type="ECO:0000313" key="2">
    <source>
        <dbReference type="EMBL" id="NNM74000.1"/>
    </source>
</evidence>
<dbReference type="InterPro" id="IPR002725">
    <property type="entry name" value="YgjP-like_metallopeptidase"/>
</dbReference>
<evidence type="ECO:0000313" key="3">
    <source>
        <dbReference type="Proteomes" id="UP000564885"/>
    </source>
</evidence>
<dbReference type="EMBL" id="JABEPP010000004">
    <property type="protein sequence ID" value="NNM74000.1"/>
    <property type="molecule type" value="Genomic_DNA"/>
</dbReference>
<dbReference type="CDD" id="cd07344">
    <property type="entry name" value="M48_yhfN_like"/>
    <property type="match status" value="1"/>
</dbReference>
<gene>
    <name evidence="2" type="ORF">HJG44_16580</name>
</gene>
<dbReference type="AlphaFoldDB" id="A0A849ID81"/>
<keyword evidence="3" id="KW-1185">Reference proteome</keyword>
<protein>
    <submittedName>
        <fullName evidence="2">M48 family metallopeptidase</fullName>
    </submittedName>
</protein>
<dbReference type="PANTHER" id="PTHR30399:SF1">
    <property type="entry name" value="UTP PYROPHOSPHATASE"/>
    <property type="match status" value="1"/>
</dbReference>
<dbReference type="InterPro" id="IPR053136">
    <property type="entry name" value="UTP_pyrophosphatase-like"/>
</dbReference>
<proteinExistence type="predicted"/>
<sequence length="248" mass="27321">MPLLFRRAAPPPEPSTIEVRHAGASFEVALRRRPGVRRLTLRVSNATGQAVLTIPEHATLASARSFAEAHGGWIAARIARVPPRVGFVPGSEVPIRGIPHRIAHRPGLRAVARTERDGAEGALLLVSGLEEAVPGRVRRYLTSEAGKDLRAAVARHTQALGIPARRIAIRDTRSRWGSCSSSGTLSFSWRLIMAPPFVLDYLAAHEVAHLKELNHSNRFWRLLRELCPATEEAESWLRRHGAGLHRYG</sequence>